<dbReference type="InterPro" id="IPR019908">
    <property type="entry name" value="Toxin_RalR"/>
</dbReference>
<keyword evidence="1" id="KW-0175">Coiled coil</keyword>
<protein>
    <submittedName>
        <fullName evidence="2">Restriction alleviation protein, Lar family</fullName>
    </submittedName>
</protein>
<feature type="coiled-coil region" evidence="1">
    <location>
        <begin position="151"/>
        <end position="185"/>
    </location>
</feature>
<proteinExistence type="predicted"/>
<accession>A0A2X1AUN1</accession>
<sequence length="265" mass="29320">MAETKCKRGFQSHVMCDCEPTHPLTPREKLKPCPFCGGEAMFEAEHPMYEGRMFVGCKDCCAEAEPLASDQYTKAEQAEAWNRRTALASGSGDHAELARLKAAMSKSNDEICQSLGKALGYPWFKDDQRNFPGATEENGVCVGEHVAESIADEAASRISALLAENAALRSNLTKTERDYTELRDSYDAIVNKLGIERAHGSRETKRATEAERNLAEAVGLLEEILPPVLCGESWDLPDDDVSHQRMSFGWVKKARTFLSKEAERG</sequence>
<evidence type="ECO:0000256" key="1">
    <source>
        <dbReference type="SAM" id="Coils"/>
    </source>
</evidence>
<evidence type="ECO:0000313" key="2">
    <source>
        <dbReference type="EMBL" id="SPU44282.1"/>
    </source>
</evidence>
<dbReference type="Pfam" id="PF14354">
    <property type="entry name" value="Lar_restr_allev"/>
    <property type="match status" value="1"/>
</dbReference>
<reference evidence="2 3" key="1">
    <citation type="submission" date="2018-06" db="EMBL/GenBank/DDBJ databases">
        <authorList>
            <consortium name="Pathogen Informatics"/>
            <person name="Doyle S."/>
        </authorList>
    </citation>
    <scope>NUCLEOTIDE SEQUENCE [LARGE SCALE GENOMIC DNA]</scope>
    <source>
        <strain evidence="2 3">NCTC11165</strain>
    </source>
</reference>
<name>A0A2X1AUN1_BREDI</name>
<gene>
    <name evidence="2" type="ORF">NCTC11165_01684</name>
</gene>
<dbReference type="AlphaFoldDB" id="A0A2X1AUN1"/>
<dbReference type="EMBL" id="UAQM01000011">
    <property type="protein sequence ID" value="SPU44282.1"/>
    <property type="molecule type" value="Genomic_DNA"/>
</dbReference>
<dbReference type="NCBIfam" id="TIGR03655">
    <property type="entry name" value="anti_R_Lar"/>
    <property type="match status" value="1"/>
</dbReference>
<dbReference type="Proteomes" id="UP000250358">
    <property type="component" value="Unassembled WGS sequence"/>
</dbReference>
<organism evidence="2 3">
    <name type="scientific">Brevundimonas diminuta</name>
    <name type="common">Pseudomonas diminuta</name>
    <dbReference type="NCBI Taxonomy" id="293"/>
    <lineage>
        <taxon>Bacteria</taxon>
        <taxon>Pseudomonadati</taxon>
        <taxon>Pseudomonadota</taxon>
        <taxon>Alphaproteobacteria</taxon>
        <taxon>Caulobacterales</taxon>
        <taxon>Caulobacteraceae</taxon>
        <taxon>Brevundimonas</taxon>
    </lineage>
</organism>
<evidence type="ECO:0000313" key="3">
    <source>
        <dbReference type="Proteomes" id="UP000250358"/>
    </source>
</evidence>
<dbReference type="RefSeq" id="WP_252865606.1">
    <property type="nucleotide sequence ID" value="NZ_UAQM01000011.1"/>
</dbReference>